<dbReference type="PROSITE" id="PS50850">
    <property type="entry name" value="MFS"/>
    <property type="match status" value="1"/>
</dbReference>
<reference evidence="10" key="1">
    <citation type="submission" date="2018-03" db="EMBL/GenBank/DDBJ databases">
        <authorList>
            <person name="Guldener U."/>
        </authorList>
    </citation>
    <scope>NUCLEOTIDE SEQUENCE</scope>
</reference>
<comment type="subcellular location">
    <subcellularLocation>
        <location evidence="1">Membrane</location>
        <topology evidence="1">Multi-pass membrane protein</topology>
    </subcellularLocation>
</comment>
<protein>
    <submittedName>
        <fullName evidence="10">Related to DHA14-like major facilitator ABC transporter</fullName>
    </submittedName>
</protein>
<evidence type="ECO:0000256" key="8">
    <source>
        <dbReference type="SAM" id="Phobius"/>
    </source>
</evidence>
<feature type="region of interest" description="Disordered" evidence="7">
    <location>
        <begin position="1"/>
        <end position="75"/>
    </location>
</feature>
<dbReference type="Proteomes" id="UP001187734">
    <property type="component" value="Unassembled WGS sequence"/>
</dbReference>
<feature type="transmembrane region" description="Helical" evidence="8">
    <location>
        <begin position="243"/>
        <end position="263"/>
    </location>
</feature>
<dbReference type="Pfam" id="PF07690">
    <property type="entry name" value="MFS_1"/>
    <property type="match status" value="1"/>
</dbReference>
<evidence type="ECO:0000256" key="5">
    <source>
        <dbReference type="ARBA" id="ARBA00023136"/>
    </source>
</evidence>
<name>A0AAE8MBV1_9HYPO</name>
<organism evidence="10 11">
    <name type="scientific">Fusarium torulosum</name>
    <dbReference type="NCBI Taxonomy" id="33205"/>
    <lineage>
        <taxon>Eukaryota</taxon>
        <taxon>Fungi</taxon>
        <taxon>Dikarya</taxon>
        <taxon>Ascomycota</taxon>
        <taxon>Pezizomycotina</taxon>
        <taxon>Sordariomycetes</taxon>
        <taxon>Hypocreomycetidae</taxon>
        <taxon>Hypocreales</taxon>
        <taxon>Nectriaceae</taxon>
        <taxon>Fusarium</taxon>
    </lineage>
</organism>
<feature type="transmembrane region" description="Helical" evidence="8">
    <location>
        <begin position="551"/>
        <end position="573"/>
    </location>
</feature>
<evidence type="ECO:0000313" key="11">
    <source>
        <dbReference type="Proteomes" id="UP001187734"/>
    </source>
</evidence>
<dbReference type="PANTHER" id="PTHR23501:SF199">
    <property type="entry name" value="MFS EFFLUX TRANSPORTER INPD-RELATED"/>
    <property type="match status" value="1"/>
</dbReference>
<dbReference type="FunFam" id="1.20.1720.10:FF:000012">
    <property type="entry name" value="MFS toxin efflux pump (AflT)"/>
    <property type="match status" value="1"/>
</dbReference>
<feature type="transmembrane region" description="Helical" evidence="8">
    <location>
        <begin position="284"/>
        <end position="303"/>
    </location>
</feature>
<feature type="transmembrane region" description="Helical" evidence="8">
    <location>
        <begin position="123"/>
        <end position="141"/>
    </location>
</feature>
<feature type="transmembrane region" description="Helical" evidence="8">
    <location>
        <begin position="446"/>
        <end position="466"/>
    </location>
</feature>
<dbReference type="PANTHER" id="PTHR23501">
    <property type="entry name" value="MAJOR FACILITATOR SUPERFAMILY"/>
    <property type="match status" value="1"/>
</dbReference>
<feature type="transmembrane region" description="Helical" evidence="8">
    <location>
        <begin position="315"/>
        <end position="335"/>
    </location>
</feature>
<feature type="transmembrane region" description="Helical" evidence="8">
    <location>
        <begin position="153"/>
        <end position="172"/>
    </location>
</feature>
<gene>
    <name evidence="10" type="ORF">FTOL_07653</name>
</gene>
<dbReference type="GO" id="GO:0005886">
    <property type="term" value="C:plasma membrane"/>
    <property type="evidence" value="ECO:0007669"/>
    <property type="project" value="TreeGrafter"/>
</dbReference>
<evidence type="ECO:0000256" key="7">
    <source>
        <dbReference type="SAM" id="MobiDB-lite"/>
    </source>
</evidence>
<proteinExistence type="predicted"/>
<evidence type="ECO:0000256" key="4">
    <source>
        <dbReference type="ARBA" id="ARBA00022989"/>
    </source>
</evidence>
<dbReference type="CDD" id="cd17502">
    <property type="entry name" value="MFS_Azr1_MDR_like"/>
    <property type="match status" value="1"/>
</dbReference>
<feature type="transmembrane region" description="Helical" evidence="8">
    <location>
        <begin position="413"/>
        <end position="434"/>
    </location>
</feature>
<dbReference type="PRINTS" id="PR01036">
    <property type="entry name" value="TCRTETB"/>
</dbReference>
<dbReference type="GO" id="GO:0022857">
    <property type="term" value="F:transmembrane transporter activity"/>
    <property type="evidence" value="ECO:0007669"/>
    <property type="project" value="InterPro"/>
</dbReference>
<keyword evidence="5 8" id="KW-0472">Membrane</keyword>
<feature type="transmembrane region" description="Helical" evidence="8">
    <location>
        <begin position="85"/>
        <end position="111"/>
    </location>
</feature>
<dbReference type="SUPFAM" id="SSF103473">
    <property type="entry name" value="MFS general substrate transporter"/>
    <property type="match status" value="1"/>
</dbReference>
<dbReference type="FunFam" id="1.20.1250.20:FF:000196">
    <property type="entry name" value="MFS toxin efflux pump (AflT)"/>
    <property type="match status" value="1"/>
</dbReference>
<evidence type="ECO:0000256" key="1">
    <source>
        <dbReference type="ARBA" id="ARBA00004141"/>
    </source>
</evidence>
<dbReference type="AlphaFoldDB" id="A0AAE8MBV1"/>
<dbReference type="Gene3D" id="1.20.1720.10">
    <property type="entry name" value="Multidrug resistance protein D"/>
    <property type="match status" value="1"/>
</dbReference>
<feature type="transmembrane region" description="Helical" evidence="8">
    <location>
        <begin position="389"/>
        <end position="406"/>
    </location>
</feature>
<evidence type="ECO:0000313" key="10">
    <source>
        <dbReference type="EMBL" id="SPJ79262.1"/>
    </source>
</evidence>
<keyword evidence="2" id="KW-0813">Transport</keyword>
<accession>A0AAE8MBV1</accession>
<evidence type="ECO:0000256" key="6">
    <source>
        <dbReference type="ARBA" id="ARBA00023180"/>
    </source>
</evidence>
<dbReference type="InterPro" id="IPR036259">
    <property type="entry name" value="MFS_trans_sf"/>
</dbReference>
<dbReference type="EMBL" id="ONZP01000265">
    <property type="protein sequence ID" value="SPJ79262.1"/>
    <property type="molecule type" value="Genomic_DNA"/>
</dbReference>
<sequence>MANDALHGSTDVSCADSGSVKKAYPSTDETRHLESSPNEKAAADHTPTLTHPEEQKDPQQETPPEATGEEGAVQDETEYPKKWRLAFITIALFLAVFCMALDNTIIATAIPRITDQFHTIGDVGWYGSSYLLSTCCLQLVYGKWYTFYSIKWVFLVALFIFEVGSFVCGITPNSTGLILGRTVAGMGAAGVFSGAMLIISRTVPLHQRPAYLGLIGGVYGIASVAGPLMGGAFTDHLTWRWCFYINLPFGAVTATFIIFFFHLPKGEKRTPALKFREQLQLMDLEGTVLFIPGIVCLLLALQWGGTTYAWDSGRVIALFVVSGILLIGFLVVQVWKQERATVPPRIFKNRNIWGCAMYIGFLGASFLVMTYYLPIWFQAIKGVSSVRSSIMNLPMILGLVVISMVAGSLVTVFGYYAPFMILSAVLTSIGAGLITTFKVDTDQPEWIGYQFILGAGLGLGLQQVMVAVQTCLEGADAAIGTAIMMFTQTLGGALFISVAQNVFQNQLISNIEGANIQGLNPDAVLAIGATELDSIVDKGAMPAVLTAYNDAIITTFYISTATACISFVAAICIEWKSVKGKKVEAVPA</sequence>
<dbReference type="InterPro" id="IPR011701">
    <property type="entry name" value="MFS"/>
</dbReference>
<feature type="transmembrane region" description="Helical" evidence="8">
    <location>
        <begin position="178"/>
        <end position="199"/>
    </location>
</feature>
<feature type="transmembrane region" description="Helical" evidence="8">
    <location>
        <begin position="356"/>
        <end position="377"/>
    </location>
</feature>
<keyword evidence="3 8" id="KW-0812">Transmembrane</keyword>
<keyword evidence="6" id="KW-0325">Glycoprotein</keyword>
<evidence type="ECO:0000259" key="9">
    <source>
        <dbReference type="PROSITE" id="PS50850"/>
    </source>
</evidence>
<evidence type="ECO:0000256" key="2">
    <source>
        <dbReference type="ARBA" id="ARBA00022448"/>
    </source>
</evidence>
<dbReference type="Gene3D" id="1.20.1250.20">
    <property type="entry name" value="MFS general substrate transporter like domains"/>
    <property type="match status" value="1"/>
</dbReference>
<evidence type="ECO:0000256" key="3">
    <source>
        <dbReference type="ARBA" id="ARBA00022692"/>
    </source>
</evidence>
<feature type="transmembrane region" description="Helical" evidence="8">
    <location>
        <begin position="478"/>
        <end position="499"/>
    </location>
</feature>
<keyword evidence="4 8" id="KW-1133">Transmembrane helix</keyword>
<comment type="caution">
    <text evidence="10">The sequence shown here is derived from an EMBL/GenBank/DDBJ whole genome shotgun (WGS) entry which is preliminary data.</text>
</comment>
<feature type="transmembrane region" description="Helical" evidence="8">
    <location>
        <begin position="211"/>
        <end position="231"/>
    </location>
</feature>
<feature type="domain" description="Major facilitator superfamily (MFS) profile" evidence="9">
    <location>
        <begin position="88"/>
        <end position="578"/>
    </location>
</feature>
<dbReference type="InterPro" id="IPR020846">
    <property type="entry name" value="MFS_dom"/>
</dbReference>
<keyword evidence="11" id="KW-1185">Reference proteome</keyword>